<protein>
    <recommendedName>
        <fullName evidence="6">Protein DETOXIFICATION</fullName>
    </recommendedName>
    <alternativeName>
        <fullName evidence="6">Multidrug and toxic compound extrusion protein</fullName>
    </alternativeName>
</protein>
<dbReference type="InterPro" id="IPR045069">
    <property type="entry name" value="MATE_euk"/>
</dbReference>
<dbReference type="PANTHER" id="PTHR11206">
    <property type="entry name" value="MULTIDRUG RESISTANCE PROTEIN"/>
    <property type="match status" value="1"/>
</dbReference>
<dbReference type="GO" id="GO:1990961">
    <property type="term" value="P:xenobiotic detoxification by transmembrane export across the plasma membrane"/>
    <property type="evidence" value="ECO:0007669"/>
    <property type="project" value="InterPro"/>
</dbReference>
<feature type="transmembrane region" description="Helical" evidence="6">
    <location>
        <begin position="59"/>
        <end position="85"/>
    </location>
</feature>
<keyword evidence="4 6" id="KW-1133">Transmembrane helix</keyword>
<dbReference type="AlphaFoldDB" id="A0AAV6XY38"/>
<feature type="transmembrane region" description="Helical" evidence="6">
    <location>
        <begin position="286"/>
        <end position="309"/>
    </location>
</feature>
<feature type="transmembrane region" description="Helical" evidence="6">
    <location>
        <begin position="28"/>
        <end position="47"/>
    </location>
</feature>
<feature type="transmembrane region" description="Helical" evidence="6">
    <location>
        <begin position="367"/>
        <end position="388"/>
    </location>
</feature>
<feature type="transmembrane region" description="Helical" evidence="6">
    <location>
        <begin position="430"/>
        <end position="455"/>
    </location>
</feature>
<dbReference type="GO" id="GO:0042910">
    <property type="term" value="F:xenobiotic transmembrane transporter activity"/>
    <property type="evidence" value="ECO:0007669"/>
    <property type="project" value="InterPro"/>
</dbReference>
<evidence type="ECO:0000256" key="2">
    <source>
        <dbReference type="ARBA" id="ARBA00010199"/>
    </source>
</evidence>
<feature type="transmembrane region" description="Helical" evidence="6">
    <location>
        <begin position="105"/>
        <end position="127"/>
    </location>
</feature>
<evidence type="ECO:0000256" key="1">
    <source>
        <dbReference type="ARBA" id="ARBA00004141"/>
    </source>
</evidence>
<comment type="caution">
    <text evidence="7">The sequence shown here is derived from an EMBL/GenBank/DDBJ whole genome shotgun (WGS) entry which is preliminary data.</text>
</comment>
<dbReference type="EMBL" id="WHWC01000004">
    <property type="protein sequence ID" value="KAG8384115.1"/>
    <property type="molecule type" value="Genomic_DNA"/>
</dbReference>
<evidence type="ECO:0000256" key="3">
    <source>
        <dbReference type="ARBA" id="ARBA00022692"/>
    </source>
</evidence>
<dbReference type="GO" id="GO:0016020">
    <property type="term" value="C:membrane"/>
    <property type="evidence" value="ECO:0007669"/>
    <property type="project" value="UniProtKB-SubCell"/>
</dbReference>
<evidence type="ECO:0000256" key="5">
    <source>
        <dbReference type="ARBA" id="ARBA00023136"/>
    </source>
</evidence>
<proteinExistence type="inferred from homology"/>
<name>A0AAV6XY38_9LAMI</name>
<gene>
    <name evidence="7" type="ORF">BUALT_Bualt04G0084800</name>
</gene>
<evidence type="ECO:0000313" key="7">
    <source>
        <dbReference type="EMBL" id="KAG8384115.1"/>
    </source>
</evidence>
<evidence type="ECO:0000256" key="4">
    <source>
        <dbReference type="ARBA" id="ARBA00022989"/>
    </source>
</evidence>
<dbReference type="Proteomes" id="UP000826271">
    <property type="component" value="Unassembled WGS sequence"/>
</dbReference>
<feature type="transmembrane region" description="Helical" evidence="6">
    <location>
        <begin position="202"/>
        <end position="225"/>
    </location>
</feature>
<feature type="transmembrane region" description="Helical" evidence="6">
    <location>
        <begin position="330"/>
        <end position="355"/>
    </location>
</feature>
<dbReference type="NCBIfam" id="TIGR00797">
    <property type="entry name" value="matE"/>
    <property type="match status" value="1"/>
</dbReference>
<comment type="similarity">
    <text evidence="2 6">Belongs to the multi antimicrobial extrusion (MATE) (TC 2.A.66.1) family.</text>
</comment>
<evidence type="ECO:0000313" key="8">
    <source>
        <dbReference type="Proteomes" id="UP000826271"/>
    </source>
</evidence>
<dbReference type="CDD" id="cd13132">
    <property type="entry name" value="MATE_eukaryotic"/>
    <property type="match status" value="1"/>
</dbReference>
<feature type="transmembrane region" description="Helical" evidence="6">
    <location>
        <begin position="400"/>
        <end position="424"/>
    </location>
</feature>
<keyword evidence="3 6" id="KW-0812">Transmembrane</keyword>
<sequence length="477" mass="51766">MDEALLHGGGERVAASRWELFVEELKKVSYIAAPMVVATVSQILLRIVSMMMVGHLGELALSGASIATSLTNVTGLSLLFGMASALETLCGQAYGAEQYQKLGTYTYAAIISLLIVCIPISILWIFIDKLLILMGQDISISVEAGRYATWLIPSLFPYAILQALNRYLQTQSLILPMVFTSVTALLVHVPICWALVFNMEIGIAGAALSIILSNWFNVIFLVLYIKYSTACKKTLAPFSCKDILPSMREFFSFAVPSAVMVCLEWWSCEIVILLSGLLPNPQLETSVLSICLLIASLHYFLPYSIGAAASTRVSNELGAGRSDRARASVWAANVLSIAEGTISCTILLCCRRFLGYAFSKEKEVVDYLAEITTFVCLLLAMDCIQAVLGGVARGSGWQHLGAYVNLGAYYLVGLPIAIVLGFVLCLNGKGLWLGLNMGAIVQATLLSLVTCSTNWRKQASLTRQRIFDETIAADGKS</sequence>
<organism evidence="7 8">
    <name type="scientific">Buddleja alternifolia</name>
    <dbReference type="NCBI Taxonomy" id="168488"/>
    <lineage>
        <taxon>Eukaryota</taxon>
        <taxon>Viridiplantae</taxon>
        <taxon>Streptophyta</taxon>
        <taxon>Embryophyta</taxon>
        <taxon>Tracheophyta</taxon>
        <taxon>Spermatophyta</taxon>
        <taxon>Magnoliopsida</taxon>
        <taxon>eudicotyledons</taxon>
        <taxon>Gunneridae</taxon>
        <taxon>Pentapetalae</taxon>
        <taxon>asterids</taxon>
        <taxon>lamiids</taxon>
        <taxon>Lamiales</taxon>
        <taxon>Scrophulariaceae</taxon>
        <taxon>Buddlejeae</taxon>
        <taxon>Buddleja</taxon>
    </lineage>
</organism>
<feature type="transmembrane region" description="Helical" evidence="6">
    <location>
        <begin position="173"/>
        <end position="196"/>
    </location>
</feature>
<keyword evidence="5 6" id="KW-0472">Membrane</keyword>
<reference evidence="7" key="1">
    <citation type="submission" date="2019-10" db="EMBL/GenBank/DDBJ databases">
        <authorList>
            <person name="Zhang R."/>
            <person name="Pan Y."/>
            <person name="Wang J."/>
            <person name="Ma R."/>
            <person name="Yu S."/>
        </authorList>
    </citation>
    <scope>NUCLEOTIDE SEQUENCE</scope>
    <source>
        <strain evidence="7">LA-IB0</strain>
        <tissue evidence="7">Leaf</tissue>
    </source>
</reference>
<evidence type="ECO:0000256" key="6">
    <source>
        <dbReference type="RuleBase" id="RU004914"/>
    </source>
</evidence>
<dbReference type="Pfam" id="PF01554">
    <property type="entry name" value="MatE"/>
    <property type="match status" value="2"/>
</dbReference>
<accession>A0AAV6XY38</accession>
<keyword evidence="8" id="KW-1185">Reference proteome</keyword>
<comment type="subcellular location">
    <subcellularLocation>
        <location evidence="1">Membrane</location>
        <topology evidence="1">Multi-pass membrane protein</topology>
    </subcellularLocation>
</comment>
<dbReference type="GO" id="GO:0015297">
    <property type="term" value="F:antiporter activity"/>
    <property type="evidence" value="ECO:0007669"/>
    <property type="project" value="InterPro"/>
</dbReference>
<dbReference type="InterPro" id="IPR002528">
    <property type="entry name" value="MATE_fam"/>
</dbReference>